<evidence type="ECO:0000256" key="1">
    <source>
        <dbReference type="SAM" id="MobiDB-lite"/>
    </source>
</evidence>
<dbReference type="EMBL" id="VTOU01000006">
    <property type="protein sequence ID" value="TZG24350.1"/>
    <property type="molecule type" value="Genomic_DNA"/>
</dbReference>
<sequence>MKVPSIGTLSFGAVGLAAIVLIAIGPPGSHVAPPPPAPSGPAPSSVAFGGFTLTSDAVDLPIDDQQYPDGPHADVINANCTSCHSASMALTQPALTTDQWKATVIKMKEVYKAPVAEKDISAIVDYLTALSAKQGSAAPAGKESGSQGAPDASGGTG</sequence>
<organism evidence="2 3">
    <name type="scientific">Sphingomonas montanisoli</name>
    <dbReference type="NCBI Taxonomy" id="2606412"/>
    <lineage>
        <taxon>Bacteria</taxon>
        <taxon>Pseudomonadati</taxon>
        <taxon>Pseudomonadota</taxon>
        <taxon>Alphaproteobacteria</taxon>
        <taxon>Sphingomonadales</taxon>
        <taxon>Sphingomonadaceae</taxon>
        <taxon>Sphingomonas</taxon>
    </lineage>
</organism>
<evidence type="ECO:0000313" key="3">
    <source>
        <dbReference type="Proteomes" id="UP000322077"/>
    </source>
</evidence>
<comment type="caution">
    <text evidence="2">The sequence shown here is derived from an EMBL/GenBank/DDBJ whole genome shotgun (WGS) entry which is preliminary data.</text>
</comment>
<reference evidence="2 3" key="1">
    <citation type="submission" date="2019-08" db="EMBL/GenBank/DDBJ databases">
        <authorList>
            <person name="Wang G."/>
            <person name="Xu Z."/>
        </authorList>
    </citation>
    <scope>NUCLEOTIDE SEQUENCE [LARGE SCALE GENOMIC DNA]</scope>
    <source>
        <strain evidence="2 3">ZX</strain>
    </source>
</reference>
<name>A0A5D9BZZ4_9SPHN</name>
<dbReference type="AlphaFoldDB" id="A0A5D9BZZ4"/>
<keyword evidence="3" id="KW-1185">Reference proteome</keyword>
<dbReference type="Proteomes" id="UP000322077">
    <property type="component" value="Unassembled WGS sequence"/>
</dbReference>
<dbReference type="Gene3D" id="1.10.760.10">
    <property type="entry name" value="Cytochrome c-like domain"/>
    <property type="match status" value="1"/>
</dbReference>
<evidence type="ECO:0008006" key="4">
    <source>
        <dbReference type="Google" id="ProtNLM"/>
    </source>
</evidence>
<dbReference type="GO" id="GO:0020037">
    <property type="term" value="F:heme binding"/>
    <property type="evidence" value="ECO:0007669"/>
    <property type="project" value="InterPro"/>
</dbReference>
<gene>
    <name evidence="2" type="ORF">FYJ91_19280</name>
</gene>
<accession>A0A5D9BZZ4</accession>
<dbReference type="RefSeq" id="WP_149523963.1">
    <property type="nucleotide sequence ID" value="NZ_VTOU01000006.1"/>
</dbReference>
<protein>
    <recommendedName>
        <fullName evidence="4">Cytochrome c</fullName>
    </recommendedName>
</protein>
<dbReference type="GO" id="GO:0009055">
    <property type="term" value="F:electron transfer activity"/>
    <property type="evidence" value="ECO:0007669"/>
    <property type="project" value="InterPro"/>
</dbReference>
<dbReference type="SUPFAM" id="SSF46626">
    <property type="entry name" value="Cytochrome c"/>
    <property type="match status" value="1"/>
</dbReference>
<proteinExistence type="predicted"/>
<evidence type="ECO:0000313" key="2">
    <source>
        <dbReference type="EMBL" id="TZG24350.1"/>
    </source>
</evidence>
<feature type="region of interest" description="Disordered" evidence="1">
    <location>
        <begin position="135"/>
        <end position="157"/>
    </location>
</feature>
<dbReference type="InterPro" id="IPR036909">
    <property type="entry name" value="Cyt_c-like_dom_sf"/>
</dbReference>